<keyword evidence="2" id="KW-0456">Lyase</keyword>
<dbReference type="SUPFAM" id="SSF52096">
    <property type="entry name" value="ClpP/crotonase"/>
    <property type="match status" value="1"/>
</dbReference>
<dbReference type="GO" id="GO:0016829">
    <property type="term" value="F:lyase activity"/>
    <property type="evidence" value="ECO:0007669"/>
    <property type="project" value="UniProtKB-KW"/>
</dbReference>
<dbReference type="InterPro" id="IPR001753">
    <property type="entry name" value="Enoyl-CoA_hydra/iso"/>
</dbReference>
<proteinExistence type="inferred from homology"/>
<dbReference type="PANTHER" id="PTHR11941">
    <property type="entry name" value="ENOYL-COA HYDRATASE-RELATED"/>
    <property type="match status" value="1"/>
</dbReference>
<dbReference type="EMBL" id="CAFBON010000338">
    <property type="protein sequence ID" value="CAB5010968.1"/>
    <property type="molecule type" value="Genomic_DNA"/>
</dbReference>
<evidence type="ECO:0000256" key="2">
    <source>
        <dbReference type="ARBA" id="ARBA00023239"/>
    </source>
</evidence>
<evidence type="ECO:0000256" key="1">
    <source>
        <dbReference type="ARBA" id="ARBA00005254"/>
    </source>
</evidence>
<dbReference type="InterPro" id="IPR014748">
    <property type="entry name" value="Enoyl-CoA_hydra_C"/>
</dbReference>
<dbReference type="InterPro" id="IPR018376">
    <property type="entry name" value="Enoyl-CoA_hyd/isom_CS"/>
</dbReference>
<dbReference type="AlphaFoldDB" id="A0A6J7Q044"/>
<dbReference type="Gene3D" id="1.10.12.10">
    <property type="entry name" value="Lyase 2-enoyl-coa Hydratase, Chain A, domain 2"/>
    <property type="match status" value="1"/>
</dbReference>
<dbReference type="CDD" id="cd06558">
    <property type="entry name" value="crotonase-like"/>
    <property type="match status" value="1"/>
</dbReference>
<dbReference type="PROSITE" id="PS00166">
    <property type="entry name" value="ENOYL_COA_HYDRATASE"/>
    <property type="match status" value="1"/>
</dbReference>
<reference evidence="3" key="1">
    <citation type="submission" date="2020-05" db="EMBL/GenBank/DDBJ databases">
        <authorList>
            <person name="Chiriac C."/>
            <person name="Salcher M."/>
            <person name="Ghai R."/>
            <person name="Kavagutti S V."/>
        </authorList>
    </citation>
    <scope>NUCLEOTIDE SEQUENCE</scope>
</reference>
<dbReference type="Pfam" id="PF00378">
    <property type="entry name" value="ECH_1"/>
    <property type="match status" value="1"/>
</dbReference>
<gene>
    <name evidence="3" type="ORF">UFOPK3954_02308</name>
</gene>
<dbReference type="GO" id="GO:0006635">
    <property type="term" value="P:fatty acid beta-oxidation"/>
    <property type="evidence" value="ECO:0007669"/>
    <property type="project" value="TreeGrafter"/>
</dbReference>
<organism evidence="3">
    <name type="scientific">freshwater metagenome</name>
    <dbReference type="NCBI Taxonomy" id="449393"/>
    <lineage>
        <taxon>unclassified sequences</taxon>
        <taxon>metagenomes</taxon>
        <taxon>ecological metagenomes</taxon>
    </lineage>
</organism>
<dbReference type="Gene3D" id="3.90.226.10">
    <property type="entry name" value="2-enoyl-CoA Hydratase, Chain A, domain 1"/>
    <property type="match status" value="1"/>
</dbReference>
<dbReference type="InterPro" id="IPR029045">
    <property type="entry name" value="ClpP/crotonase-like_dom_sf"/>
</dbReference>
<protein>
    <submittedName>
        <fullName evidence="3">Unannotated protein</fullName>
    </submittedName>
</protein>
<name>A0A6J7Q044_9ZZZZ</name>
<evidence type="ECO:0000313" key="3">
    <source>
        <dbReference type="EMBL" id="CAB5010968.1"/>
    </source>
</evidence>
<dbReference type="PANTHER" id="PTHR11941:SF130">
    <property type="entry name" value="ENOYL-COA HYDRATASE ECHA12-RELATED"/>
    <property type="match status" value="1"/>
</dbReference>
<sequence length="286" mass="30387">MWKTVANGCDPGGTCHDERMAVLEITHPHEGITQITLNRPDKLNAMTSELVQGLHDALAAIAVDPTCRVVVLTGAGRGFCAGLDLTGYGQAPHTEHLGPTPAGFAVQKHIASLIPHLRSLPQPVIAAVNGPAAGGGFALVLGSDVRLAARSAKFNAAFIRIGLSACDIGTSWVLPRLIGASRAQELMLTGRVFDAEEAGRIGLVVEVVDDSALLELAYLKAKQIMLNSPFGVALTKEGMWSALEIPGMQAAIDLENRQQIMASATADHREAMRAFMEKRPPNYVWG</sequence>
<accession>A0A6J7Q044</accession>
<comment type="similarity">
    <text evidence="1">Belongs to the enoyl-CoA hydratase/isomerase family.</text>
</comment>